<gene>
    <name evidence="2" type="ORF">GGR42_002880</name>
</gene>
<comment type="caution">
    <text evidence="2">The sequence shown here is derived from an EMBL/GenBank/DDBJ whole genome shotgun (WGS) entry which is preliminary data.</text>
</comment>
<evidence type="ECO:0008006" key="4">
    <source>
        <dbReference type="Google" id="ProtNLM"/>
    </source>
</evidence>
<evidence type="ECO:0000313" key="3">
    <source>
        <dbReference type="Proteomes" id="UP000590442"/>
    </source>
</evidence>
<sequence>MSKLRQVLFKSVPILLFFFALGVYGQKESKTFKETFKVGEEAVVNINTSHVDIEFETWDKNEVLVEATIELEGATAEEAKKYFENNPLKIMGSSSTIEISTKNTPSTIFTSANNDWGDFDIEIPNMEHFLLDIPELSEMPEIAEVMELAEIAPMPPLPAMPPMAKFDYKAYKKDGDKYLKKWKKEFDKSFDEDYQKKMEEWSERMDEKREELEIRRDEMREKREEEMEKRREALELRRDEMEARRDEMMVQRDAMREQQQALRNVQRSFFISRDNNEDSHPSIFYFSSDGEKKNYKVKKTIKIKMPKSVKLKMNVRHGEVKLAENTKNINATLTYSRLLGATIDGNATIINASYSPVSIQKWNHGKLKADYSEYVNLKQVKDLNMSGISSNITIDELLHTAFIKNNLGSLVINSVSNGFKNMNISVEHGEVKCNMPSAPFAITVTGTGSNLIAPTVLTLNRTKKNNTTVNKGYHISGDTNKSIVISSKYSKVVLDK</sequence>
<keyword evidence="1" id="KW-0175">Coiled coil</keyword>
<name>A0A846R6I8_9FLAO</name>
<proteinExistence type="predicted"/>
<dbReference type="RefSeq" id="WP_167965344.1">
    <property type="nucleotide sequence ID" value="NZ_JAATJJ010000002.1"/>
</dbReference>
<organism evidence="2 3">
    <name type="scientific">Saonia flava</name>
    <dbReference type="NCBI Taxonomy" id="523696"/>
    <lineage>
        <taxon>Bacteria</taxon>
        <taxon>Pseudomonadati</taxon>
        <taxon>Bacteroidota</taxon>
        <taxon>Flavobacteriia</taxon>
        <taxon>Flavobacteriales</taxon>
        <taxon>Flavobacteriaceae</taxon>
        <taxon>Saonia</taxon>
    </lineage>
</organism>
<keyword evidence="3" id="KW-1185">Reference proteome</keyword>
<accession>A0A846R6I8</accession>
<evidence type="ECO:0000313" key="2">
    <source>
        <dbReference type="EMBL" id="NJB72389.1"/>
    </source>
</evidence>
<evidence type="ECO:0000256" key="1">
    <source>
        <dbReference type="SAM" id="Coils"/>
    </source>
</evidence>
<dbReference type="AlphaFoldDB" id="A0A846R6I8"/>
<dbReference type="EMBL" id="JAATJJ010000002">
    <property type="protein sequence ID" value="NJB72389.1"/>
    <property type="molecule type" value="Genomic_DNA"/>
</dbReference>
<protein>
    <recommendedName>
        <fullName evidence="4">Adhesin domain-containing protein</fullName>
    </recommendedName>
</protein>
<dbReference type="Proteomes" id="UP000590442">
    <property type="component" value="Unassembled WGS sequence"/>
</dbReference>
<feature type="coiled-coil region" evidence="1">
    <location>
        <begin position="191"/>
        <end position="258"/>
    </location>
</feature>
<reference evidence="2 3" key="1">
    <citation type="submission" date="2020-03" db="EMBL/GenBank/DDBJ databases">
        <title>Genomic Encyclopedia of Type Strains, Phase IV (KMG-IV): sequencing the most valuable type-strain genomes for metagenomic binning, comparative biology and taxonomic classification.</title>
        <authorList>
            <person name="Goeker M."/>
        </authorList>
    </citation>
    <scope>NUCLEOTIDE SEQUENCE [LARGE SCALE GENOMIC DNA]</scope>
    <source>
        <strain evidence="2 3">DSM 29762</strain>
    </source>
</reference>